<sequence>TKFNNILEKIELFKKNQFDSFSSSNVDCNIFELEKESGEKKNPFESKTCVFQVKIVELEKTFAKQTKENSDLLMKIDNLENAFADEVKRLTTGKLTAFDEENYDFGSKVTHLEKIIAQKTKDFDDVKIELSNRTVKFEAYFEKLENTKVVLERQLARKVDDSKAEKDQFLKEINHLRAQLENLKGKYVETKFHKPSILEKPPTDKLLINTQISKSWFVPKVVVQKNLSKPVTTKSLPKNEKDQLLRQIASLESKLASQDLRSCQKEYHELRTSYNVLKVKFDSLNQSTRKNKVFNSSKPKVSVSEKVHRGEFSKSFSKRVSQFITYSLQKDRKFSKKSQVFETSTS</sequence>
<dbReference type="EMBL" id="BQNB010008508">
    <property type="protein sequence ID" value="GJS50332.1"/>
    <property type="molecule type" value="Genomic_DNA"/>
</dbReference>
<evidence type="ECO:0000313" key="3">
    <source>
        <dbReference type="Proteomes" id="UP001151760"/>
    </source>
</evidence>
<name>A0ABQ4WBV2_9ASTR</name>
<evidence type="ECO:0000256" key="1">
    <source>
        <dbReference type="SAM" id="Coils"/>
    </source>
</evidence>
<feature type="coiled-coil region" evidence="1">
    <location>
        <begin position="141"/>
        <end position="186"/>
    </location>
</feature>
<feature type="non-terminal residue" evidence="2">
    <location>
        <position position="1"/>
    </location>
</feature>
<evidence type="ECO:0000313" key="2">
    <source>
        <dbReference type="EMBL" id="GJS50332.1"/>
    </source>
</evidence>
<protein>
    <submittedName>
        <fullName evidence="2">Uncharacterized protein</fullName>
    </submittedName>
</protein>
<gene>
    <name evidence="2" type="ORF">Tco_0600453</name>
</gene>
<organism evidence="2 3">
    <name type="scientific">Tanacetum coccineum</name>
    <dbReference type="NCBI Taxonomy" id="301880"/>
    <lineage>
        <taxon>Eukaryota</taxon>
        <taxon>Viridiplantae</taxon>
        <taxon>Streptophyta</taxon>
        <taxon>Embryophyta</taxon>
        <taxon>Tracheophyta</taxon>
        <taxon>Spermatophyta</taxon>
        <taxon>Magnoliopsida</taxon>
        <taxon>eudicotyledons</taxon>
        <taxon>Gunneridae</taxon>
        <taxon>Pentapetalae</taxon>
        <taxon>asterids</taxon>
        <taxon>campanulids</taxon>
        <taxon>Asterales</taxon>
        <taxon>Asteraceae</taxon>
        <taxon>Asteroideae</taxon>
        <taxon>Anthemideae</taxon>
        <taxon>Anthemidinae</taxon>
        <taxon>Tanacetum</taxon>
    </lineage>
</organism>
<proteinExistence type="predicted"/>
<keyword evidence="1" id="KW-0175">Coiled coil</keyword>
<comment type="caution">
    <text evidence="2">The sequence shown here is derived from an EMBL/GenBank/DDBJ whole genome shotgun (WGS) entry which is preliminary data.</text>
</comment>
<accession>A0ABQ4WBV2</accession>
<reference evidence="2" key="1">
    <citation type="journal article" date="2022" name="Int. J. Mol. Sci.">
        <title>Draft Genome of Tanacetum Coccineum: Genomic Comparison of Closely Related Tanacetum-Family Plants.</title>
        <authorList>
            <person name="Yamashiro T."/>
            <person name="Shiraishi A."/>
            <person name="Nakayama K."/>
            <person name="Satake H."/>
        </authorList>
    </citation>
    <scope>NUCLEOTIDE SEQUENCE</scope>
</reference>
<keyword evidence="3" id="KW-1185">Reference proteome</keyword>
<dbReference type="Proteomes" id="UP001151760">
    <property type="component" value="Unassembled WGS sequence"/>
</dbReference>
<reference evidence="2" key="2">
    <citation type="submission" date="2022-01" db="EMBL/GenBank/DDBJ databases">
        <authorList>
            <person name="Yamashiro T."/>
            <person name="Shiraishi A."/>
            <person name="Satake H."/>
            <person name="Nakayama K."/>
        </authorList>
    </citation>
    <scope>NUCLEOTIDE SEQUENCE</scope>
</reference>